<reference evidence="9" key="1">
    <citation type="submission" date="2022-01" db="EMBL/GenBank/DDBJ databases">
        <title>Novel bile acid biosynthetic pathways are enriched in the microbiome of centenarians.</title>
        <authorList>
            <person name="Sato Y."/>
            <person name="Atarashi K."/>
            <person name="Plichta R.D."/>
            <person name="Arai Y."/>
            <person name="Sasajima S."/>
            <person name="Kearney M.S."/>
            <person name="Suda W."/>
            <person name="Takeshita K."/>
            <person name="Sasaki T."/>
            <person name="Okamoto S."/>
            <person name="Skelly N.A."/>
            <person name="Okamura Y."/>
            <person name="Vlamakis H."/>
            <person name="Li Y."/>
            <person name="Tanoue T."/>
            <person name="Takei H."/>
            <person name="Nittono H."/>
            <person name="Narushima S."/>
            <person name="Irie J."/>
            <person name="Itoh H."/>
            <person name="Moriya K."/>
            <person name="Sugiura Y."/>
            <person name="Suematsu M."/>
            <person name="Moritoki N."/>
            <person name="Shibata S."/>
            <person name="Littman R.D."/>
            <person name="Fischbach A.M."/>
            <person name="Uwamino Y."/>
            <person name="Inoue T."/>
            <person name="Honda A."/>
            <person name="Hattori M."/>
            <person name="Murai T."/>
            <person name="Xavier J.R."/>
            <person name="Hirose N."/>
            <person name="Honda K."/>
        </authorList>
    </citation>
    <scope>NUCLEOTIDE SEQUENCE</scope>
    <source>
        <strain evidence="9">CE91-St16</strain>
    </source>
</reference>
<dbReference type="InterPro" id="IPR017853">
    <property type="entry name" value="GH"/>
</dbReference>
<evidence type="ECO:0000256" key="2">
    <source>
        <dbReference type="ARBA" id="ARBA00007401"/>
    </source>
</evidence>
<dbReference type="Gene3D" id="3.20.20.80">
    <property type="entry name" value="Glycosidases"/>
    <property type="match status" value="1"/>
</dbReference>
<feature type="domain" description="Glycoside hydrolase family 2 catalytic" evidence="7">
    <location>
        <begin position="320"/>
        <end position="444"/>
    </location>
</feature>
<dbReference type="Proteomes" id="UP001055105">
    <property type="component" value="Unassembled WGS sequence"/>
</dbReference>
<evidence type="ECO:0000256" key="1">
    <source>
        <dbReference type="ARBA" id="ARBA00001412"/>
    </source>
</evidence>
<dbReference type="Pfam" id="PF02837">
    <property type="entry name" value="Glyco_hydro_2_N"/>
    <property type="match status" value="1"/>
</dbReference>
<evidence type="ECO:0000256" key="3">
    <source>
        <dbReference type="ARBA" id="ARBA00012756"/>
    </source>
</evidence>
<dbReference type="InterPro" id="IPR008979">
    <property type="entry name" value="Galactose-bd-like_sf"/>
</dbReference>
<name>A0AA37KP54_9BACT</name>
<dbReference type="PANTHER" id="PTHR46323">
    <property type="entry name" value="BETA-GALACTOSIDASE"/>
    <property type="match status" value="1"/>
</dbReference>
<dbReference type="Pfam" id="PF02836">
    <property type="entry name" value="Glyco_hydro_2_C"/>
    <property type="match status" value="1"/>
</dbReference>
<dbReference type="PANTHER" id="PTHR46323:SF2">
    <property type="entry name" value="BETA-GALACTOSIDASE"/>
    <property type="match status" value="1"/>
</dbReference>
<comment type="caution">
    <text evidence="9">The sequence shown here is derived from an EMBL/GenBank/DDBJ whole genome shotgun (WGS) entry which is preliminary data.</text>
</comment>
<gene>
    <name evidence="9" type="ORF">CE91St16_05400</name>
</gene>
<dbReference type="EMBL" id="BQOL01000001">
    <property type="protein sequence ID" value="GKI17632.1"/>
    <property type="molecule type" value="Genomic_DNA"/>
</dbReference>
<sequence length="452" mass="50785">MKRTILLTAAILCAAGIRAQDLYNIKEPPATEILSRPVEAGRIHRTEVVPYDKRHDADARNRAGVEAYIAYTPEAFAATDDAVAVGQVIDIPYVWTDGVVYLHLENVGTAYTLTVNDTEVAEVEDSSTPAEFALTPYIREGKNAVVLTLRRSAADALNAAPASRKAFENSYLYTQNKRSIRDFEIALVPDSTRKFGVLELAVVAQNAFNYDEPVTVGYDIYSPQGKLLDFNIREVVIPGRMTDTVRFTPFIYGTNANKWEPGAKNPPLYKVMLFTRRDGAYREYMPLKIGFGKTEFTDGRITRFDKEIKLVKARYNAAADRKTTLTELKTLKSKGSNTVCPDYPQPAWFYELCDELGLYVIDRANINAPDRRDDRRVGGTPSNDPALADEYLERVKAMYYRSRNHTCVVAFALGGESGNGYNMYKAYEWLKSVEKSRPVIYTDADGEWNSDL</sequence>
<proteinExistence type="inferred from homology"/>
<comment type="catalytic activity">
    <reaction evidence="1">
        <text>Hydrolysis of terminal non-reducing beta-D-galactose residues in beta-D-galactosides.</text>
        <dbReference type="EC" id="3.2.1.23"/>
    </reaction>
</comment>
<evidence type="ECO:0000259" key="7">
    <source>
        <dbReference type="Pfam" id="PF02836"/>
    </source>
</evidence>
<evidence type="ECO:0000313" key="9">
    <source>
        <dbReference type="EMBL" id="GKI17632.1"/>
    </source>
</evidence>
<dbReference type="SUPFAM" id="SSF49785">
    <property type="entry name" value="Galactose-binding domain-like"/>
    <property type="match status" value="1"/>
</dbReference>
<keyword evidence="5" id="KW-0326">Glycosidase</keyword>
<dbReference type="SUPFAM" id="SSF51445">
    <property type="entry name" value="(Trans)glycosidases"/>
    <property type="match status" value="1"/>
</dbReference>
<accession>A0AA37KP54</accession>
<feature type="signal peptide" evidence="6">
    <location>
        <begin position="1"/>
        <end position="19"/>
    </location>
</feature>
<dbReference type="SUPFAM" id="SSF49303">
    <property type="entry name" value="beta-Galactosidase/glucuronidase domain"/>
    <property type="match status" value="1"/>
</dbReference>
<dbReference type="InterPro" id="IPR036156">
    <property type="entry name" value="Beta-gal/glucu_dom_sf"/>
</dbReference>
<comment type="similarity">
    <text evidence="2">Belongs to the glycosyl hydrolase 2 family.</text>
</comment>
<dbReference type="GO" id="GO:0004565">
    <property type="term" value="F:beta-galactosidase activity"/>
    <property type="evidence" value="ECO:0007669"/>
    <property type="project" value="UniProtKB-EC"/>
</dbReference>
<protein>
    <recommendedName>
        <fullName evidence="3">beta-galactosidase</fullName>
        <ecNumber evidence="3">3.2.1.23</ecNumber>
    </recommendedName>
</protein>
<feature type="chain" id="PRO_5041431420" description="beta-galactosidase" evidence="6">
    <location>
        <begin position="20"/>
        <end position="452"/>
    </location>
</feature>
<evidence type="ECO:0000256" key="5">
    <source>
        <dbReference type="ARBA" id="ARBA00023295"/>
    </source>
</evidence>
<dbReference type="InterPro" id="IPR006104">
    <property type="entry name" value="Glyco_hydro_2_N"/>
</dbReference>
<dbReference type="GO" id="GO:0005990">
    <property type="term" value="P:lactose catabolic process"/>
    <property type="evidence" value="ECO:0007669"/>
    <property type="project" value="TreeGrafter"/>
</dbReference>
<organism evidence="9 10">
    <name type="scientific">Alistipes finegoldii</name>
    <dbReference type="NCBI Taxonomy" id="214856"/>
    <lineage>
        <taxon>Bacteria</taxon>
        <taxon>Pseudomonadati</taxon>
        <taxon>Bacteroidota</taxon>
        <taxon>Bacteroidia</taxon>
        <taxon>Bacteroidales</taxon>
        <taxon>Rikenellaceae</taxon>
        <taxon>Alistipes</taxon>
    </lineage>
</organism>
<evidence type="ECO:0000256" key="6">
    <source>
        <dbReference type="SAM" id="SignalP"/>
    </source>
</evidence>
<evidence type="ECO:0000256" key="4">
    <source>
        <dbReference type="ARBA" id="ARBA00022801"/>
    </source>
</evidence>
<keyword evidence="6" id="KW-0732">Signal</keyword>
<dbReference type="GO" id="GO:0009341">
    <property type="term" value="C:beta-galactosidase complex"/>
    <property type="evidence" value="ECO:0007669"/>
    <property type="project" value="TreeGrafter"/>
</dbReference>
<evidence type="ECO:0000313" key="10">
    <source>
        <dbReference type="Proteomes" id="UP001055105"/>
    </source>
</evidence>
<dbReference type="InterPro" id="IPR006103">
    <property type="entry name" value="Glyco_hydro_2_cat"/>
</dbReference>
<evidence type="ECO:0000259" key="8">
    <source>
        <dbReference type="Pfam" id="PF02837"/>
    </source>
</evidence>
<dbReference type="Gene3D" id="2.60.120.260">
    <property type="entry name" value="Galactose-binding domain-like"/>
    <property type="match status" value="1"/>
</dbReference>
<dbReference type="RefSeq" id="WP_244076050.1">
    <property type="nucleotide sequence ID" value="NZ_AP025581.1"/>
</dbReference>
<keyword evidence="4" id="KW-0378">Hydrolase</keyword>
<dbReference type="InterPro" id="IPR050347">
    <property type="entry name" value="Bact_Beta-galactosidase"/>
</dbReference>
<dbReference type="EC" id="3.2.1.23" evidence="3"/>
<dbReference type="AlphaFoldDB" id="A0AA37KP54"/>
<feature type="domain" description="Glycosyl hydrolases family 2 sugar binding" evidence="8">
    <location>
        <begin position="69"/>
        <end position="148"/>
    </location>
</feature>